<dbReference type="Proteomes" id="UP000652761">
    <property type="component" value="Unassembled WGS sequence"/>
</dbReference>
<gene>
    <name evidence="2" type="ORF">Taro_034182</name>
</gene>
<comment type="caution">
    <text evidence="2">The sequence shown here is derived from an EMBL/GenBank/DDBJ whole genome shotgun (WGS) entry which is preliminary data.</text>
</comment>
<dbReference type="AlphaFoldDB" id="A0A843W021"/>
<feature type="region of interest" description="Disordered" evidence="1">
    <location>
        <begin position="6"/>
        <end position="49"/>
    </location>
</feature>
<sequence length="65" mass="7264">MLLVLKVIPRERDQKSPEKGCGGYKKGKGSLRPEGEQQSTAKGKKKKKRSSFSLCDLCMYSTQIT</sequence>
<dbReference type="EMBL" id="NMUH01002676">
    <property type="protein sequence ID" value="MQM01426.1"/>
    <property type="molecule type" value="Genomic_DNA"/>
</dbReference>
<reference evidence="2" key="1">
    <citation type="submission" date="2017-07" db="EMBL/GenBank/DDBJ databases">
        <title>Taro Niue Genome Assembly and Annotation.</title>
        <authorList>
            <person name="Atibalentja N."/>
            <person name="Keating K."/>
            <person name="Fields C.J."/>
        </authorList>
    </citation>
    <scope>NUCLEOTIDE SEQUENCE</scope>
    <source>
        <strain evidence="2">Niue_2</strain>
        <tissue evidence="2">Leaf</tissue>
    </source>
</reference>
<keyword evidence="3" id="KW-1185">Reference proteome</keyword>
<protein>
    <submittedName>
        <fullName evidence="2">Uncharacterized protein</fullName>
    </submittedName>
</protein>
<feature type="compositionally biased region" description="Basic and acidic residues" evidence="1">
    <location>
        <begin position="8"/>
        <end position="18"/>
    </location>
</feature>
<evidence type="ECO:0000256" key="1">
    <source>
        <dbReference type="SAM" id="MobiDB-lite"/>
    </source>
</evidence>
<evidence type="ECO:0000313" key="3">
    <source>
        <dbReference type="Proteomes" id="UP000652761"/>
    </source>
</evidence>
<organism evidence="2 3">
    <name type="scientific">Colocasia esculenta</name>
    <name type="common">Wild taro</name>
    <name type="synonym">Arum esculentum</name>
    <dbReference type="NCBI Taxonomy" id="4460"/>
    <lineage>
        <taxon>Eukaryota</taxon>
        <taxon>Viridiplantae</taxon>
        <taxon>Streptophyta</taxon>
        <taxon>Embryophyta</taxon>
        <taxon>Tracheophyta</taxon>
        <taxon>Spermatophyta</taxon>
        <taxon>Magnoliopsida</taxon>
        <taxon>Liliopsida</taxon>
        <taxon>Araceae</taxon>
        <taxon>Aroideae</taxon>
        <taxon>Colocasieae</taxon>
        <taxon>Colocasia</taxon>
    </lineage>
</organism>
<proteinExistence type="predicted"/>
<name>A0A843W021_COLES</name>
<accession>A0A843W021</accession>
<evidence type="ECO:0000313" key="2">
    <source>
        <dbReference type="EMBL" id="MQM01426.1"/>
    </source>
</evidence>